<dbReference type="PANTHER" id="PTHR23501">
    <property type="entry name" value="MAJOR FACILITATOR SUPERFAMILY"/>
    <property type="match status" value="1"/>
</dbReference>
<dbReference type="OMA" id="DSAMFIV"/>
<evidence type="ECO:0000259" key="8">
    <source>
        <dbReference type="PROSITE" id="PS50850"/>
    </source>
</evidence>
<evidence type="ECO:0000256" key="7">
    <source>
        <dbReference type="SAM" id="Phobius"/>
    </source>
</evidence>
<evidence type="ECO:0000256" key="5">
    <source>
        <dbReference type="ARBA" id="ARBA00023136"/>
    </source>
</evidence>
<dbReference type="KEGG" id="glz:GLAREA_02515"/>
<evidence type="ECO:0000256" key="6">
    <source>
        <dbReference type="SAM" id="MobiDB-lite"/>
    </source>
</evidence>
<comment type="similarity">
    <text evidence="2">Belongs to the major facilitator superfamily. TCR/Tet family.</text>
</comment>
<evidence type="ECO:0000313" key="9">
    <source>
        <dbReference type="EMBL" id="EPE26602.1"/>
    </source>
</evidence>
<keyword evidence="10" id="KW-1185">Reference proteome</keyword>
<feature type="region of interest" description="Disordered" evidence="6">
    <location>
        <begin position="1"/>
        <end position="35"/>
    </location>
</feature>
<keyword evidence="5 7" id="KW-0472">Membrane</keyword>
<feature type="transmembrane region" description="Helical" evidence="7">
    <location>
        <begin position="312"/>
        <end position="337"/>
    </location>
</feature>
<dbReference type="PANTHER" id="PTHR23501:SF193">
    <property type="entry name" value="MULTIDRUG TRANSPORTER, PUTATIVE (AFU_ORTHOLOGUE AFUA_8G00940)-RELATED"/>
    <property type="match status" value="1"/>
</dbReference>
<dbReference type="OrthoDB" id="10021397at2759"/>
<feature type="domain" description="Major facilitator superfamily (MFS) profile" evidence="8">
    <location>
        <begin position="48"/>
        <end position="500"/>
    </location>
</feature>
<dbReference type="PRINTS" id="PR01036">
    <property type="entry name" value="TCRTETB"/>
</dbReference>
<feature type="transmembrane region" description="Helical" evidence="7">
    <location>
        <begin position="442"/>
        <end position="463"/>
    </location>
</feature>
<evidence type="ECO:0000256" key="1">
    <source>
        <dbReference type="ARBA" id="ARBA00004141"/>
    </source>
</evidence>
<organism evidence="9 10">
    <name type="scientific">Glarea lozoyensis (strain ATCC 20868 / MF5171)</name>
    <dbReference type="NCBI Taxonomy" id="1116229"/>
    <lineage>
        <taxon>Eukaryota</taxon>
        <taxon>Fungi</taxon>
        <taxon>Dikarya</taxon>
        <taxon>Ascomycota</taxon>
        <taxon>Pezizomycotina</taxon>
        <taxon>Leotiomycetes</taxon>
        <taxon>Helotiales</taxon>
        <taxon>Helotiaceae</taxon>
        <taxon>Glarea</taxon>
    </lineage>
</organism>
<reference evidence="9 10" key="1">
    <citation type="journal article" date="2013" name="BMC Genomics">
        <title>Genomics-driven discovery of the pneumocandin biosynthetic gene cluster in the fungus Glarea lozoyensis.</title>
        <authorList>
            <person name="Chen L."/>
            <person name="Yue Q."/>
            <person name="Zhang X."/>
            <person name="Xiang M."/>
            <person name="Wang C."/>
            <person name="Li S."/>
            <person name="Che Y."/>
            <person name="Ortiz-Lopez F.J."/>
            <person name="Bills G.F."/>
            <person name="Liu X."/>
            <person name="An Z."/>
        </authorList>
    </citation>
    <scope>NUCLEOTIDE SEQUENCE [LARGE SCALE GENOMIC DNA]</scope>
    <source>
        <strain evidence="10">ATCC 20868 / MF5171</strain>
    </source>
</reference>
<evidence type="ECO:0000256" key="2">
    <source>
        <dbReference type="ARBA" id="ARBA00007520"/>
    </source>
</evidence>
<dbReference type="RefSeq" id="XP_008085792.1">
    <property type="nucleotide sequence ID" value="XM_008087601.1"/>
</dbReference>
<feature type="transmembrane region" description="Helical" evidence="7">
    <location>
        <begin position="112"/>
        <end position="132"/>
    </location>
</feature>
<feature type="transmembrane region" description="Helical" evidence="7">
    <location>
        <begin position="170"/>
        <end position="197"/>
    </location>
</feature>
<feature type="transmembrane region" description="Helical" evidence="7">
    <location>
        <begin position="83"/>
        <end position="100"/>
    </location>
</feature>
<dbReference type="GO" id="GO:0022857">
    <property type="term" value="F:transmembrane transporter activity"/>
    <property type="evidence" value="ECO:0007669"/>
    <property type="project" value="InterPro"/>
</dbReference>
<feature type="transmembrane region" description="Helical" evidence="7">
    <location>
        <begin position="45"/>
        <end position="71"/>
    </location>
</feature>
<dbReference type="AlphaFoldDB" id="S3CJA2"/>
<sequence length="566" mass="60134">MTETELSTLDSHDGQTQDTKGRPESAQPIITNPQPESTYLEGTKLYLMLLGVGATVFLMMLDQTIVVTAIPAITNDFNSIGDIGWYGSAYLLCVAALQPLTGKIYQYYNTKIIFICGVLIFELGSLISALAVDSAMFIVGRAISGAGGGGLVTGFLSILAASVPLDKRPFYLGLVMGLSSIGIVLGPVLGGVFTQHITWRFCFYFNLPFGAITLLIIALLRIPNAAAHADQKPTLKESFSRLDIIGFTIFAPGVVMLLFGLDWGGIKYEWKSATIIGLFCGAAGTLAIFLVWEKFKGANAMIPIAMVKKQVVICSSLTMILSQGSLLVITYFLPLWFQAAKGASPTMSGVYFLPSVGSQIIGSVVTGKLTSKFGFYTQWAIAGTAMTSLASGLFTILKPSSGPGLWVTFQLISGFSRGLTVQQPITALQASLPKSDYPVGNAFLMFSQILGGAIFLSLGQTIFNSQIITALLKYAPEVDVQAVLSVGATDFRSVVKPESVAGVMLAYNKAITTVFYLGAGAAAAGFCTTWGMGFGNLITLREEEKAAAEKAAEKSPTPVVEAGKRV</sequence>
<feature type="transmembrane region" description="Helical" evidence="7">
    <location>
        <begin position="138"/>
        <end position="163"/>
    </location>
</feature>
<dbReference type="GO" id="GO:0005886">
    <property type="term" value="C:plasma membrane"/>
    <property type="evidence" value="ECO:0007669"/>
    <property type="project" value="TreeGrafter"/>
</dbReference>
<dbReference type="Gene3D" id="1.20.1250.20">
    <property type="entry name" value="MFS general substrate transporter like domains"/>
    <property type="match status" value="1"/>
</dbReference>
<evidence type="ECO:0000313" key="10">
    <source>
        <dbReference type="Proteomes" id="UP000016922"/>
    </source>
</evidence>
<feature type="transmembrane region" description="Helical" evidence="7">
    <location>
        <begin position="273"/>
        <end position="292"/>
    </location>
</feature>
<name>S3CJA2_GLAL2</name>
<feature type="transmembrane region" description="Helical" evidence="7">
    <location>
        <begin position="242"/>
        <end position="261"/>
    </location>
</feature>
<dbReference type="EMBL" id="KE145370">
    <property type="protein sequence ID" value="EPE26602.1"/>
    <property type="molecule type" value="Genomic_DNA"/>
</dbReference>
<feature type="transmembrane region" description="Helical" evidence="7">
    <location>
        <begin position="349"/>
        <end position="367"/>
    </location>
</feature>
<dbReference type="InterPro" id="IPR036259">
    <property type="entry name" value="MFS_trans_sf"/>
</dbReference>
<dbReference type="Gene3D" id="1.20.1720.10">
    <property type="entry name" value="Multidrug resistance protein D"/>
    <property type="match status" value="1"/>
</dbReference>
<keyword evidence="4 7" id="KW-1133">Transmembrane helix</keyword>
<evidence type="ECO:0000256" key="3">
    <source>
        <dbReference type="ARBA" id="ARBA00022692"/>
    </source>
</evidence>
<feature type="compositionally biased region" description="Basic and acidic residues" evidence="6">
    <location>
        <begin position="10"/>
        <end position="23"/>
    </location>
</feature>
<evidence type="ECO:0000256" key="4">
    <source>
        <dbReference type="ARBA" id="ARBA00022989"/>
    </source>
</evidence>
<proteinExistence type="inferred from homology"/>
<feature type="transmembrane region" description="Helical" evidence="7">
    <location>
        <begin position="379"/>
        <end position="397"/>
    </location>
</feature>
<dbReference type="CDD" id="cd17502">
    <property type="entry name" value="MFS_Azr1_MDR_like"/>
    <property type="match status" value="1"/>
</dbReference>
<dbReference type="InterPro" id="IPR011701">
    <property type="entry name" value="MFS"/>
</dbReference>
<gene>
    <name evidence="9" type="ORF">GLAREA_02515</name>
</gene>
<comment type="subcellular location">
    <subcellularLocation>
        <location evidence="1">Membrane</location>
        <topology evidence="1">Multi-pass membrane protein</topology>
    </subcellularLocation>
</comment>
<dbReference type="SUPFAM" id="SSF103473">
    <property type="entry name" value="MFS general substrate transporter"/>
    <property type="match status" value="1"/>
</dbReference>
<dbReference type="HOGENOM" id="CLU_000960_22_1_1"/>
<dbReference type="Proteomes" id="UP000016922">
    <property type="component" value="Unassembled WGS sequence"/>
</dbReference>
<dbReference type="GeneID" id="19461572"/>
<dbReference type="PROSITE" id="PS50850">
    <property type="entry name" value="MFS"/>
    <property type="match status" value="1"/>
</dbReference>
<dbReference type="eggNOG" id="KOG0254">
    <property type="taxonomic scope" value="Eukaryota"/>
</dbReference>
<accession>S3CJA2</accession>
<keyword evidence="3 7" id="KW-0812">Transmembrane</keyword>
<dbReference type="InterPro" id="IPR020846">
    <property type="entry name" value="MFS_dom"/>
</dbReference>
<feature type="transmembrane region" description="Helical" evidence="7">
    <location>
        <begin position="203"/>
        <end position="222"/>
    </location>
</feature>
<dbReference type="Pfam" id="PF07690">
    <property type="entry name" value="MFS_1"/>
    <property type="match status" value="1"/>
</dbReference>
<protein>
    <submittedName>
        <fullName evidence="9">MFS general substrate transporter</fullName>
    </submittedName>
</protein>